<comment type="caution">
    <text evidence="1">The sequence shown here is derived from an EMBL/GenBank/DDBJ whole genome shotgun (WGS) entry which is preliminary data.</text>
</comment>
<dbReference type="Proteomes" id="UP000658382">
    <property type="component" value="Unassembled WGS sequence"/>
</dbReference>
<accession>A0A917Q0E6</accession>
<keyword evidence="2" id="KW-1185">Reference proteome</keyword>
<dbReference type="EMBL" id="BMNQ01000049">
    <property type="protein sequence ID" value="GGK03642.1"/>
    <property type="molecule type" value="Genomic_DNA"/>
</dbReference>
<reference evidence="1" key="1">
    <citation type="journal article" date="2014" name="Int. J. Syst. Evol. Microbiol.">
        <title>Complete genome sequence of Corynebacterium casei LMG S-19264T (=DSM 44701T), isolated from a smear-ripened cheese.</title>
        <authorList>
            <consortium name="US DOE Joint Genome Institute (JGI-PGF)"/>
            <person name="Walter F."/>
            <person name="Albersmeier A."/>
            <person name="Kalinowski J."/>
            <person name="Ruckert C."/>
        </authorList>
    </citation>
    <scope>NUCLEOTIDE SEQUENCE</scope>
    <source>
        <strain evidence="1">JCM 12580</strain>
    </source>
</reference>
<evidence type="ECO:0000313" key="2">
    <source>
        <dbReference type="Proteomes" id="UP000658382"/>
    </source>
</evidence>
<dbReference type="AlphaFoldDB" id="A0A917Q0E6"/>
<protein>
    <submittedName>
        <fullName evidence="1">Uncharacterized protein</fullName>
    </submittedName>
</protein>
<organism evidence="1 2">
    <name type="scientific">Lentibacillus kapialis</name>
    <dbReference type="NCBI Taxonomy" id="340214"/>
    <lineage>
        <taxon>Bacteria</taxon>
        <taxon>Bacillati</taxon>
        <taxon>Bacillota</taxon>
        <taxon>Bacilli</taxon>
        <taxon>Bacillales</taxon>
        <taxon>Bacillaceae</taxon>
        <taxon>Lentibacillus</taxon>
    </lineage>
</organism>
<proteinExistence type="predicted"/>
<sequence length="43" mass="4886">MTGERARIDAKVNKTYIIYEKNGKLVKEFPNGNIIPFNNDGES</sequence>
<name>A0A917Q0E6_9BACI</name>
<evidence type="ECO:0000313" key="1">
    <source>
        <dbReference type="EMBL" id="GGK03642.1"/>
    </source>
</evidence>
<gene>
    <name evidence="1" type="ORF">GCM10007063_27450</name>
</gene>
<reference evidence="1" key="2">
    <citation type="submission" date="2020-09" db="EMBL/GenBank/DDBJ databases">
        <authorList>
            <person name="Sun Q."/>
            <person name="Ohkuma M."/>
        </authorList>
    </citation>
    <scope>NUCLEOTIDE SEQUENCE</scope>
    <source>
        <strain evidence="1">JCM 12580</strain>
    </source>
</reference>